<feature type="region of interest" description="Disordered" evidence="6">
    <location>
        <begin position="685"/>
        <end position="844"/>
    </location>
</feature>
<dbReference type="EMBL" id="LDEV01003574">
    <property type="protein sequence ID" value="KLJ05635.1"/>
    <property type="molecule type" value="Genomic_DNA"/>
</dbReference>
<dbReference type="GO" id="GO:0016020">
    <property type="term" value="C:membrane"/>
    <property type="evidence" value="ECO:0007669"/>
    <property type="project" value="UniProtKB-SubCell"/>
</dbReference>
<keyword evidence="2 7" id="KW-0812">Transmembrane</keyword>
<dbReference type="InterPro" id="IPR037185">
    <property type="entry name" value="EmrE-like"/>
</dbReference>
<dbReference type="PANTHER" id="PTHR12570">
    <property type="match status" value="1"/>
</dbReference>
<feature type="transmembrane region" description="Helical" evidence="7">
    <location>
        <begin position="309"/>
        <end position="327"/>
    </location>
</feature>
<evidence type="ECO:0000256" key="5">
    <source>
        <dbReference type="ARBA" id="ARBA00023136"/>
    </source>
</evidence>
<evidence type="ECO:0000256" key="6">
    <source>
        <dbReference type="SAM" id="MobiDB-lite"/>
    </source>
</evidence>
<feature type="transmembrane region" description="Helical" evidence="7">
    <location>
        <begin position="216"/>
        <end position="236"/>
    </location>
</feature>
<evidence type="ECO:0000256" key="7">
    <source>
        <dbReference type="SAM" id="Phobius"/>
    </source>
</evidence>
<evidence type="ECO:0000256" key="4">
    <source>
        <dbReference type="ARBA" id="ARBA00022989"/>
    </source>
</evidence>
<feature type="transmembrane region" description="Helical" evidence="7">
    <location>
        <begin position="363"/>
        <end position="382"/>
    </location>
</feature>
<feature type="transmembrane region" description="Helical" evidence="7">
    <location>
        <begin position="403"/>
        <end position="422"/>
    </location>
</feature>
<feature type="region of interest" description="Disordered" evidence="6">
    <location>
        <begin position="32"/>
        <end position="56"/>
    </location>
</feature>
<keyword evidence="3" id="KW-0256">Endoplasmic reticulum</keyword>
<accession>A0A0H1B2N3</accession>
<feature type="compositionally biased region" description="Polar residues" evidence="6">
    <location>
        <begin position="763"/>
        <end position="785"/>
    </location>
</feature>
<evidence type="ECO:0000256" key="3">
    <source>
        <dbReference type="ARBA" id="ARBA00022824"/>
    </source>
</evidence>
<comment type="caution">
    <text evidence="9">The sequence shown here is derived from an EMBL/GenBank/DDBJ whole genome shotgun (WGS) entry which is preliminary data.</text>
</comment>
<dbReference type="GO" id="GO:0015095">
    <property type="term" value="F:magnesium ion transmembrane transporter activity"/>
    <property type="evidence" value="ECO:0007669"/>
    <property type="project" value="InterPro"/>
</dbReference>
<sequence>MEIRVLVAFAVGFLLDSVVSTPLSPLAIGLLGNGNTGNDGGDTGGDGDGGDSPMSEWSSTIGIVTAIVGNVFISFALNIQRYAHIRIEREYERNRHRNGWKRSASRTTVPSGRLSSSNYGTVANEDEDEAANEQERAGTAQAETNGRSTGSEEISRLGFRPHIDEDEGERERDNFLDDGNPDSDRLQQSFMSDRTLTPLEKSQFSNERKSYLRSPYWWTGIILMTVGEAGNFLAYGFAPASIVSPLGVVALISNCLIAPFMLKETFRRRDLLGVLVSVAGAVTIVFSAKTSETKIGPGEIWGMITRWEFELYLGLTIALIFGLMWASQKYGRQSILIDLGLVGLFGGYTALSTKGVASLLSFTLWHVITFPITYALVAVLVFSAVMQIRYINRALQRFDSTQVIPTQFVLFTISVILGSAVLYRDFESTSLARAGKFIGGCALTFLGVYLITSGRNREDSSESESESDGDEEAIGLLDGERYRDSIDWQREREQSHAAPTLDGTAGPAVQAADSHPRSLLGDESDYAEADGMQTPRAPLSSGPASSTPSISGASLLSASPAPSPKQLFTQNPWATTPEGHGESAIISGPQTPTHIYPPPTQVLLQFPSAPGLTGSHPDTNQQCSPRTPSQATPSRPKTPPTTGRQPPSSRTPNTGSRGSFSKRFAPGPLLQPFSGTLTAVIADSLLRGEGSPRSQRERALSKSKRKGKKRASIPYPIDQGAAIRSNQEGTPLETEYETDTSITGADEGEALRRGARVSPRLPGSSTTNRTSTQERIPTLSASPLQKNKDDTRTRSLSDSWSGGLGWLSGSIRGNAKNKLKSKAGPSAAGGPGNIGDGDDARPSD</sequence>
<keyword evidence="4 7" id="KW-1133">Transmembrane helix</keyword>
<feature type="chain" id="PRO_5005199410" description="DUF803 domain membrane protein" evidence="8">
    <location>
        <begin position="21"/>
        <end position="844"/>
    </location>
</feature>
<feature type="region of interest" description="Disordered" evidence="6">
    <location>
        <begin position="490"/>
        <end position="672"/>
    </location>
</feature>
<proteinExistence type="predicted"/>
<dbReference type="OrthoDB" id="165382at2759"/>
<feature type="signal peptide" evidence="8">
    <location>
        <begin position="1"/>
        <end position="20"/>
    </location>
</feature>
<feature type="transmembrane region" description="Helical" evidence="7">
    <location>
        <begin position="57"/>
        <end position="79"/>
    </location>
</feature>
<dbReference type="AlphaFoldDB" id="A0A0H1B2N3"/>
<evidence type="ECO:0000256" key="8">
    <source>
        <dbReference type="SAM" id="SignalP"/>
    </source>
</evidence>
<keyword evidence="8" id="KW-0732">Signal</keyword>
<protein>
    <recommendedName>
        <fullName evidence="11">DUF803 domain membrane protein</fullName>
    </recommendedName>
</protein>
<reference evidence="10" key="1">
    <citation type="journal article" date="2015" name="PLoS Genet.">
        <title>The dynamic genome and transcriptome of the human fungal pathogen Blastomyces and close relative Emmonsia.</title>
        <authorList>
            <person name="Munoz J.F."/>
            <person name="Gauthier G.M."/>
            <person name="Desjardins C.A."/>
            <person name="Gallo J.E."/>
            <person name="Holder J."/>
            <person name="Sullivan T.D."/>
            <person name="Marty A.J."/>
            <person name="Carmen J.C."/>
            <person name="Chen Z."/>
            <person name="Ding L."/>
            <person name="Gujja S."/>
            <person name="Magrini V."/>
            <person name="Misas E."/>
            <person name="Mitreva M."/>
            <person name="Priest M."/>
            <person name="Saif S."/>
            <person name="Whiston E.A."/>
            <person name="Young S."/>
            <person name="Zeng Q."/>
            <person name="Goldman W.E."/>
            <person name="Mardis E.R."/>
            <person name="Taylor J.W."/>
            <person name="McEwen J.G."/>
            <person name="Clay O.K."/>
            <person name="Klein B.S."/>
            <person name="Cuomo C.A."/>
        </authorList>
    </citation>
    <scope>NUCLEOTIDE SEQUENCE [LARGE SCALE GENOMIC DNA]</scope>
    <source>
        <strain evidence="10">UAMH 139</strain>
    </source>
</reference>
<organism evidence="9 10">
    <name type="scientific">Blastomyces silverae</name>
    <dbReference type="NCBI Taxonomy" id="2060906"/>
    <lineage>
        <taxon>Eukaryota</taxon>
        <taxon>Fungi</taxon>
        <taxon>Dikarya</taxon>
        <taxon>Ascomycota</taxon>
        <taxon>Pezizomycotina</taxon>
        <taxon>Eurotiomycetes</taxon>
        <taxon>Eurotiomycetidae</taxon>
        <taxon>Onygenales</taxon>
        <taxon>Ajellomycetaceae</taxon>
        <taxon>Blastomyces</taxon>
    </lineage>
</organism>
<dbReference type="PANTHER" id="PTHR12570:SF65">
    <property type="entry name" value="MAGNESIUM TRANSPORTER NIPA9-RELATED"/>
    <property type="match status" value="1"/>
</dbReference>
<feature type="compositionally biased region" description="Gly residues" evidence="6">
    <location>
        <begin position="32"/>
        <end position="47"/>
    </location>
</feature>
<name>A0A0H1B2N3_9EURO</name>
<feature type="compositionally biased region" description="Basic residues" evidence="6">
    <location>
        <begin position="701"/>
        <end position="711"/>
    </location>
</feature>
<evidence type="ECO:0000256" key="2">
    <source>
        <dbReference type="ARBA" id="ARBA00022692"/>
    </source>
</evidence>
<evidence type="ECO:0000313" key="9">
    <source>
        <dbReference type="EMBL" id="KLJ05635.1"/>
    </source>
</evidence>
<dbReference type="InterPro" id="IPR008521">
    <property type="entry name" value="Mg_trans_NIPA"/>
</dbReference>
<evidence type="ECO:0008006" key="11">
    <source>
        <dbReference type="Google" id="ProtNLM"/>
    </source>
</evidence>
<evidence type="ECO:0000256" key="1">
    <source>
        <dbReference type="ARBA" id="ARBA00004477"/>
    </source>
</evidence>
<feature type="region of interest" description="Disordered" evidence="6">
    <location>
        <begin position="457"/>
        <end position="476"/>
    </location>
</feature>
<feature type="compositionally biased region" description="Polar residues" evidence="6">
    <location>
        <begin position="616"/>
        <end position="659"/>
    </location>
</feature>
<feature type="compositionally biased region" description="Acidic residues" evidence="6">
    <location>
        <begin position="461"/>
        <end position="473"/>
    </location>
</feature>
<dbReference type="SUPFAM" id="SSF103481">
    <property type="entry name" value="Multidrug resistance efflux transporter EmrE"/>
    <property type="match status" value="1"/>
</dbReference>
<feature type="compositionally biased region" description="Basic and acidic residues" evidence="6">
    <location>
        <begin position="786"/>
        <end position="795"/>
    </location>
</feature>
<feature type="transmembrane region" description="Helical" evidence="7">
    <location>
        <begin position="242"/>
        <end position="262"/>
    </location>
</feature>
<feature type="compositionally biased region" description="Low complexity" evidence="6">
    <location>
        <begin position="537"/>
        <end position="560"/>
    </location>
</feature>
<comment type="subcellular location">
    <subcellularLocation>
        <location evidence="1">Endoplasmic reticulum membrane</location>
        <topology evidence="1">Multi-pass membrane protein</topology>
    </subcellularLocation>
</comment>
<feature type="compositionally biased region" description="Polar residues" evidence="6">
    <location>
        <begin position="141"/>
        <end position="152"/>
    </location>
</feature>
<dbReference type="Proteomes" id="UP000053573">
    <property type="component" value="Unassembled WGS sequence"/>
</dbReference>
<dbReference type="Pfam" id="PF05653">
    <property type="entry name" value="Mg_trans_NIPA"/>
    <property type="match status" value="1"/>
</dbReference>
<feature type="compositionally biased region" description="Basic residues" evidence="6">
    <location>
        <begin position="94"/>
        <end position="104"/>
    </location>
</feature>
<feature type="transmembrane region" description="Helical" evidence="7">
    <location>
        <begin position="271"/>
        <end position="289"/>
    </location>
</feature>
<evidence type="ECO:0000313" key="10">
    <source>
        <dbReference type="Proteomes" id="UP000053573"/>
    </source>
</evidence>
<keyword evidence="5 7" id="KW-0472">Membrane</keyword>
<feature type="region of interest" description="Disordered" evidence="6">
    <location>
        <begin position="94"/>
        <end position="192"/>
    </location>
</feature>
<feature type="transmembrane region" description="Helical" evidence="7">
    <location>
        <begin position="334"/>
        <end position="351"/>
    </location>
</feature>
<keyword evidence="10" id="KW-1185">Reference proteome</keyword>
<feature type="compositionally biased region" description="Polar residues" evidence="6">
    <location>
        <begin position="105"/>
        <end position="121"/>
    </location>
</feature>
<gene>
    <name evidence="9" type="ORF">EMPG_09344</name>
</gene>